<feature type="compositionally biased region" description="Polar residues" evidence="1">
    <location>
        <begin position="1024"/>
        <end position="1034"/>
    </location>
</feature>
<feature type="compositionally biased region" description="Low complexity" evidence="1">
    <location>
        <begin position="284"/>
        <end position="308"/>
    </location>
</feature>
<dbReference type="AlphaFoldDB" id="A0A9P0ZW93"/>
<feature type="compositionally biased region" description="Low complexity" evidence="1">
    <location>
        <begin position="211"/>
        <end position="233"/>
    </location>
</feature>
<name>A0A9P0ZW93_CUSEU</name>
<comment type="caution">
    <text evidence="2">The sequence shown here is derived from an EMBL/GenBank/DDBJ whole genome shotgun (WGS) entry which is preliminary data.</text>
</comment>
<evidence type="ECO:0000256" key="1">
    <source>
        <dbReference type="SAM" id="MobiDB-lite"/>
    </source>
</evidence>
<feature type="compositionally biased region" description="Polar residues" evidence="1">
    <location>
        <begin position="143"/>
        <end position="154"/>
    </location>
</feature>
<reference evidence="2" key="1">
    <citation type="submission" date="2022-07" db="EMBL/GenBank/DDBJ databases">
        <authorList>
            <person name="Macas J."/>
            <person name="Novak P."/>
            <person name="Neumann P."/>
        </authorList>
    </citation>
    <scope>NUCLEOTIDE SEQUENCE</scope>
</reference>
<proteinExistence type="predicted"/>
<accession>A0A9P0ZW93</accession>
<feature type="compositionally biased region" description="Polar residues" evidence="1">
    <location>
        <begin position="239"/>
        <end position="254"/>
    </location>
</feature>
<feature type="region of interest" description="Disordered" evidence="1">
    <location>
        <begin position="697"/>
        <end position="723"/>
    </location>
</feature>
<feature type="region of interest" description="Disordered" evidence="1">
    <location>
        <begin position="1"/>
        <end position="29"/>
    </location>
</feature>
<feature type="compositionally biased region" description="Polar residues" evidence="1">
    <location>
        <begin position="369"/>
        <end position="386"/>
    </location>
</feature>
<feature type="region of interest" description="Disordered" evidence="1">
    <location>
        <begin position="1004"/>
        <end position="1077"/>
    </location>
</feature>
<feature type="region of interest" description="Disordered" evidence="1">
    <location>
        <begin position="368"/>
        <end position="390"/>
    </location>
</feature>
<feature type="compositionally biased region" description="Basic and acidic residues" evidence="1">
    <location>
        <begin position="16"/>
        <end position="26"/>
    </location>
</feature>
<dbReference type="Proteomes" id="UP001152484">
    <property type="component" value="Unassembled WGS sequence"/>
</dbReference>
<feature type="compositionally biased region" description="Low complexity" evidence="1">
    <location>
        <begin position="133"/>
        <end position="142"/>
    </location>
</feature>
<feature type="region of interest" description="Disordered" evidence="1">
    <location>
        <begin position="270"/>
        <end position="332"/>
    </location>
</feature>
<organism evidence="2 3">
    <name type="scientific">Cuscuta europaea</name>
    <name type="common">European dodder</name>
    <dbReference type="NCBI Taxonomy" id="41803"/>
    <lineage>
        <taxon>Eukaryota</taxon>
        <taxon>Viridiplantae</taxon>
        <taxon>Streptophyta</taxon>
        <taxon>Embryophyta</taxon>
        <taxon>Tracheophyta</taxon>
        <taxon>Spermatophyta</taxon>
        <taxon>Magnoliopsida</taxon>
        <taxon>eudicotyledons</taxon>
        <taxon>Gunneridae</taxon>
        <taxon>Pentapetalae</taxon>
        <taxon>asterids</taxon>
        <taxon>lamiids</taxon>
        <taxon>Solanales</taxon>
        <taxon>Convolvulaceae</taxon>
        <taxon>Cuscuteae</taxon>
        <taxon>Cuscuta</taxon>
        <taxon>Cuscuta subgen. Cuscuta</taxon>
    </lineage>
</organism>
<feature type="compositionally biased region" description="Polar residues" evidence="1">
    <location>
        <begin position="707"/>
        <end position="723"/>
    </location>
</feature>
<feature type="region of interest" description="Disordered" evidence="1">
    <location>
        <begin position="426"/>
        <end position="456"/>
    </location>
</feature>
<feature type="region of interest" description="Disordered" evidence="1">
    <location>
        <begin position="100"/>
        <end position="254"/>
    </location>
</feature>
<feature type="compositionally biased region" description="Low complexity" evidence="1">
    <location>
        <begin position="155"/>
        <end position="171"/>
    </location>
</feature>
<dbReference type="EMBL" id="CAMAPE010000073">
    <property type="protein sequence ID" value="CAH9117332.1"/>
    <property type="molecule type" value="Genomic_DNA"/>
</dbReference>
<feature type="compositionally biased region" description="Low complexity" evidence="1">
    <location>
        <begin position="426"/>
        <end position="436"/>
    </location>
</feature>
<evidence type="ECO:0000313" key="3">
    <source>
        <dbReference type="Proteomes" id="UP001152484"/>
    </source>
</evidence>
<dbReference type="OrthoDB" id="1929779at2759"/>
<protein>
    <submittedName>
        <fullName evidence="2">Uncharacterized protein</fullName>
    </submittedName>
</protein>
<gene>
    <name evidence="2" type="ORF">CEURO_LOCUS21509</name>
</gene>
<keyword evidence="3" id="KW-1185">Reference proteome</keyword>
<dbReference type="GO" id="GO:0043622">
    <property type="term" value="P:cortical microtubule organization"/>
    <property type="evidence" value="ECO:0007669"/>
    <property type="project" value="TreeGrafter"/>
</dbReference>
<evidence type="ECO:0000313" key="2">
    <source>
        <dbReference type="EMBL" id="CAH9117332.1"/>
    </source>
</evidence>
<sequence>MPPSPAMRPSPGRGRPKTENHNRGRSLENGVVFQEKVDDLALFNEVQSRERDNFLLDTKDEFEDICSTKLRCFSEYKLGISIPARGESSSELLNEEGDKNDYDWLLTPPDTPLFPSLDDETPPVNAQQRGRPRSQPISISRSATMEMSYRSSRGSASPNRLSPSPRSSSNNTANHQIMRRRPSSSPSRSSPPPTSRHATPPRRPTPHSPPHKLSTPPLNSSSPTPRRLSTGSRVRGTSPVKSNRGNSASPKIRAPQSNILHGFSLEAPPNLRTSLADRPTSYVRGSSPASGNGSSRRSSKSPARSISSTYSHDRVRSHSKCSIASSGDDDTESLQSIHVSSLDPLSHRSIGGALQQNKAMGLNKKTARILSSSSAPKRSIDSTLRQMDQRKSPHNMFRPLLSSVPSSTFYSGKASAAQRSLGSLHSSVTTSSNASSDQGMGSVAHDTEDSEQNQAITSEHARSLYHDSEVVFTLDSVDTLDLVDIDKKNAVSTSCLFDKLDGDRPHVVDLVAQESFSVVEKEMTQLETLVVCSRCSKKYLPSIRSTEEDPKLCLDCKSSEAQQSLRSSSLNKSLVLNDSLEVLASHHEEEAYSYCENPSEVPGWDLTSNKSIDQTHQLNSNLIVSRSDGGGDSGYQQLRTIGHSSSANVDVLPEGAGISLLLKRSGSYKGHIVQNRTLSATSIAYDDLSYVRDSVSSMRSSFGHGSGTASSSSVDFGSNQQIEIGTQRQSYGGRKLEMENYRHEIDTKLQRSISSTSSQALRPSSLATSSSLEEVGITASQTEKDAEVTRVDPEEPYLGFVNAEADLLLSKDKSESVCRISSNLTSIHADEAAHFECNFSENDYILPNSDNSLDMNPSGMESVPSAVKEDVTNYCVDNLHQTEIPEQDRADTKCGSESQNGGICSNHLRSDSSSVSSTHEVKECALHAATDSEIRSSFEVQDTCHKYEESTVVLEGRPGFKTRSLTLEEATDTILFCSSIVHNLAYNAADIAIGKENSCMPTVTIGGSKASPERRNLRSRTAARCNSRSSSQQKVKPKLMEPETKPLPNNTDSDESTEKSNARIVGAPPSKVEAMKPPLKLESKCNCTVM</sequence>
<dbReference type="GO" id="GO:0055028">
    <property type="term" value="C:cortical microtubule"/>
    <property type="evidence" value="ECO:0007669"/>
    <property type="project" value="TreeGrafter"/>
</dbReference>
<dbReference type="PANTHER" id="PTHR31949:SF3">
    <property type="entry name" value="RUN_FYVE DOMAIN PROTEIN"/>
    <property type="match status" value="1"/>
</dbReference>
<dbReference type="PANTHER" id="PTHR31949">
    <property type="entry name" value="GASTRIC MUCIN-LIKE PROTEIN"/>
    <property type="match status" value="1"/>
</dbReference>